<dbReference type="CDD" id="cd00038">
    <property type="entry name" value="CAP_ED"/>
    <property type="match status" value="1"/>
</dbReference>
<dbReference type="GO" id="GO:0003677">
    <property type="term" value="F:DNA binding"/>
    <property type="evidence" value="ECO:0007669"/>
    <property type="project" value="UniProtKB-KW"/>
</dbReference>
<evidence type="ECO:0000256" key="1">
    <source>
        <dbReference type="ARBA" id="ARBA00023015"/>
    </source>
</evidence>
<dbReference type="InterPro" id="IPR036390">
    <property type="entry name" value="WH_DNA-bd_sf"/>
</dbReference>
<dbReference type="PANTHER" id="PTHR24567">
    <property type="entry name" value="CRP FAMILY TRANSCRIPTIONAL REGULATORY PROTEIN"/>
    <property type="match status" value="1"/>
</dbReference>
<keyword evidence="5" id="KW-0808">Transferase</keyword>
<dbReference type="InterPro" id="IPR000595">
    <property type="entry name" value="cNMP-bd_dom"/>
</dbReference>
<dbReference type="RefSeq" id="WP_175555787.1">
    <property type="nucleotide sequence ID" value="NZ_FQWD01000003.1"/>
</dbReference>
<reference evidence="6" key="1">
    <citation type="submission" date="2016-11" db="EMBL/GenBank/DDBJ databases">
        <authorList>
            <person name="Varghese N."/>
            <person name="Submissions S."/>
        </authorList>
    </citation>
    <scope>NUCLEOTIDE SEQUENCE [LARGE SCALE GENOMIC DNA]</scope>
    <source>
        <strain evidence="6">CGMCC 1.8995</strain>
    </source>
</reference>
<feature type="domain" description="Cyclic nucleotide-binding" evidence="4">
    <location>
        <begin position="4"/>
        <end position="107"/>
    </location>
</feature>
<dbReference type="GO" id="GO:0016301">
    <property type="term" value="F:kinase activity"/>
    <property type="evidence" value="ECO:0007669"/>
    <property type="project" value="UniProtKB-KW"/>
</dbReference>
<dbReference type="GO" id="GO:0005829">
    <property type="term" value="C:cytosol"/>
    <property type="evidence" value="ECO:0007669"/>
    <property type="project" value="TreeGrafter"/>
</dbReference>
<name>A0A1M5IRN6_9ALTE</name>
<sequence>MSSWFCSLTESQQQCLLSASRPVDLVAREYLFHRGDTFNGLFVLLTGSLWISGLDSAGKEIGLTVIKPGEWFGEIALFDGQQRTHDVLASEPCRLLQIPANKLNSLIAADSEWWPRFGRLLTAKVRLLFQNIEDRSQPSAAVRVTRKLYEFVLRATESSARIDIEMGQEQFGQLVSLSRQKTNQQLKYLESQQVIALEYGKISIISISKLKRFAQIS</sequence>
<dbReference type="Pfam" id="PF13545">
    <property type="entry name" value="HTH_Crp_2"/>
    <property type="match status" value="1"/>
</dbReference>
<dbReference type="Gene3D" id="1.10.10.10">
    <property type="entry name" value="Winged helix-like DNA-binding domain superfamily/Winged helix DNA-binding domain"/>
    <property type="match status" value="1"/>
</dbReference>
<dbReference type="Proteomes" id="UP000184520">
    <property type="component" value="Unassembled WGS sequence"/>
</dbReference>
<evidence type="ECO:0000256" key="2">
    <source>
        <dbReference type="ARBA" id="ARBA00023125"/>
    </source>
</evidence>
<keyword evidence="1" id="KW-0805">Transcription regulation</keyword>
<dbReference type="InterPro" id="IPR014710">
    <property type="entry name" value="RmlC-like_jellyroll"/>
</dbReference>
<dbReference type="SMART" id="SM00100">
    <property type="entry name" value="cNMP"/>
    <property type="match status" value="1"/>
</dbReference>
<dbReference type="InterPro" id="IPR036388">
    <property type="entry name" value="WH-like_DNA-bd_sf"/>
</dbReference>
<dbReference type="GO" id="GO:0003700">
    <property type="term" value="F:DNA-binding transcription factor activity"/>
    <property type="evidence" value="ECO:0007669"/>
    <property type="project" value="TreeGrafter"/>
</dbReference>
<dbReference type="PANTHER" id="PTHR24567:SF74">
    <property type="entry name" value="HTH-TYPE TRANSCRIPTIONAL REGULATOR ARCR"/>
    <property type="match status" value="1"/>
</dbReference>
<keyword evidence="6" id="KW-1185">Reference proteome</keyword>
<organism evidence="5 6">
    <name type="scientific">Marisediminitalea aggregata</name>
    <dbReference type="NCBI Taxonomy" id="634436"/>
    <lineage>
        <taxon>Bacteria</taxon>
        <taxon>Pseudomonadati</taxon>
        <taxon>Pseudomonadota</taxon>
        <taxon>Gammaproteobacteria</taxon>
        <taxon>Alteromonadales</taxon>
        <taxon>Alteromonadaceae</taxon>
        <taxon>Marisediminitalea</taxon>
    </lineage>
</organism>
<dbReference type="PROSITE" id="PS50042">
    <property type="entry name" value="CNMP_BINDING_3"/>
    <property type="match status" value="1"/>
</dbReference>
<dbReference type="SUPFAM" id="SSF51206">
    <property type="entry name" value="cAMP-binding domain-like"/>
    <property type="match status" value="1"/>
</dbReference>
<protein>
    <submittedName>
        <fullName evidence="5">cAMP-binding domain of CRP or a regulatory subunit of cAMP-dependent protein kinases</fullName>
    </submittedName>
</protein>
<dbReference type="Gene3D" id="2.60.120.10">
    <property type="entry name" value="Jelly Rolls"/>
    <property type="match status" value="1"/>
</dbReference>
<dbReference type="InterPro" id="IPR018490">
    <property type="entry name" value="cNMP-bd_dom_sf"/>
</dbReference>
<dbReference type="Pfam" id="PF00027">
    <property type="entry name" value="cNMP_binding"/>
    <property type="match status" value="1"/>
</dbReference>
<dbReference type="STRING" id="634436.SAMN05216361_1782"/>
<evidence type="ECO:0000256" key="3">
    <source>
        <dbReference type="ARBA" id="ARBA00023163"/>
    </source>
</evidence>
<gene>
    <name evidence="5" type="ORF">SAMN05216361_1782</name>
</gene>
<dbReference type="AlphaFoldDB" id="A0A1M5IRN6"/>
<evidence type="ECO:0000259" key="4">
    <source>
        <dbReference type="PROSITE" id="PS50042"/>
    </source>
</evidence>
<keyword evidence="3" id="KW-0804">Transcription</keyword>
<dbReference type="EMBL" id="FQWD01000003">
    <property type="protein sequence ID" value="SHG31002.1"/>
    <property type="molecule type" value="Genomic_DNA"/>
</dbReference>
<evidence type="ECO:0000313" key="5">
    <source>
        <dbReference type="EMBL" id="SHG31002.1"/>
    </source>
</evidence>
<evidence type="ECO:0000313" key="6">
    <source>
        <dbReference type="Proteomes" id="UP000184520"/>
    </source>
</evidence>
<dbReference type="SUPFAM" id="SSF46785">
    <property type="entry name" value="Winged helix' DNA-binding domain"/>
    <property type="match status" value="1"/>
</dbReference>
<dbReference type="InterPro" id="IPR050397">
    <property type="entry name" value="Env_Response_Regulators"/>
</dbReference>
<keyword evidence="5" id="KW-0418">Kinase</keyword>
<proteinExistence type="predicted"/>
<dbReference type="InterPro" id="IPR012318">
    <property type="entry name" value="HTH_CRP"/>
</dbReference>
<accession>A0A1M5IRN6</accession>
<keyword evidence="2" id="KW-0238">DNA-binding</keyword>